<reference evidence="1 2" key="1">
    <citation type="submission" date="2019-03" db="EMBL/GenBank/DDBJ databases">
        <title>Genomic Encyclopedia of Type Strains, Phase IV (KMG-IV): sequencing the most valuable type-strain genomes for metagenomic binning, comparative biology and taxonomic classification.</title>
        <authorList>
            <person name="Goeker M."/>
        </authorList>
    </citation>
    <scope>NUCLEOTIDE SEQUENCE [LARGE SCALE GENOMIC DNA]</scope>
    <source>
        <strain evidence="1 2">DSM 203</strain>
    </source>
</reference>
<comment type="caution">
    <text evidence="1">The sequence shown here is derived from an EMBL/GenBank/DDBJ whole genome shotgun (WGS) entry which is preliminary data.</text>
</comment>
<dbReference type="InterPro" id="IPR015946">
    <property type="entry name" value="KH_dom-like_a/b"/>
</dbReference>
<organism evidence="1 2">
    <name type="scientific">Marichromatium gracile</name>
    <name type="common">Chromatium gracile</name>
    <dbReference type="NCBI Taxonomy" id="1048"/>
    <lineage>
        <taxon>Bacteria</taxon>
        <taxon>Pseudomonadati</taxon>
        <taxon>Pseudomonadota</taxon>
        <taxon>Gammaproteobacteria</taxon>
        <taxon>Chromatiales</taxon>
        <taxon>Chromatiaceae</taxon>
        <taxon>Marichromatium</taxon>
    </lineage>
</organism>
<dbReference type="AlphaFoldDB" id="A0A4R4AL46"/>
<protein>
    <submittedName>
        <fullName evidence="1">OsmC-like protein</fullName>
    </submittedName>
</protein>
<name>A0A4R4AL46_MARGR</name>
<dbReference type="RefSeq" id="WP_123141314.1">
    <property type="nucleotide sequence ID" value="NZ_NRRH01000023.1"/>
</dbReference>
<dbReference type="InterPro" id="IPR036102">
    <property type="entry name" value="OsmC/Ohrsf"/>
</dbReference>
<accession>A0A4R4AL46</accession>
<proteinExistence type="predicted"/>
<dbReference type="EMBL" id="SMDC01000001">
    <property type="protein sequence ID" value="TCW40168.1"/>
    <property type="molecule type" value="Genomic_DNA"/>
</dbReference>
<dbReference type="Gene3D" id="3.30.300.20">
    <property type="match status" value="1"/>
</dbReference>
<sequence>MSEEGRFSIALEQREGYQVKVAFDWPQTPDLLLDGEPPLGECRGPNASRLLTAATADCLGASLLFCLFKDDPPAGCLRAEASCVMTRNAQKRLRIGQLEVRLIVTEAVTQSPRFGRCKDLFEEFCVVSASIRQGIPLVVTVEDEAGEVYYRSE</sequence>
<dbReference type="SUPFAM" id="SSF82784">
    <property type="entry name" value="OsmC-like"/>
    <property type="match status" value="1"/>
</dbReference>
<gene>
    <name evidence="1" type="ORF">EDC29_101585</name>
</gene>
<evidence type="ECO:0000313" key="1">
    <source>
        <dbReference type="EMBL" id="TCW40168.1"/>
    </source>
</evidence>
<dbReference type="Proteomes" id="UP000295247">
    <property type="component" value="Unassembled WGS sequence"/>
</dbReference>
<evidence type="ECO:0000313" key="2">
    <source>
        <dbReference type="Proteomes" id="UP000295247"/>
    </source>
</evidence>